<reference evidence="1" key="2">
    <citation type="submission" date="2021-03" db="UniProtKB">
        <authorList>
            <consortium name="EnsemblPlants"/>
        </authorList>
    </citation>
    <scope>IDENTIFICATION</scope>
</reference>
<evidence type="ECO:0000313" key="1">
    <source>
        <dbReference type="EnsemblPlants" id="cds.evm.model.05.1150"/>
    </source>
</evidence>
<dbReference type="AlphaFoldDB" id="A0A803PK80"/>
<dbReference type="Gramene" id="evm.model.05.1150">
    <property type="protein sequence ID" value="cds.evm.model.05.1150"/>
    <property type="gene ID" value="evm.TU.05.1150"/>
</dbReference>
<dbReference type="PANTHER" id="PTHR46890">
    <property type="entry name" value="NON-LTR RETROLELEMENT REVERSE TRANSCRIPTASE-LIKE PROTEIN-RELATED"/>
    <property type="match status" value="1"/>
</dbReference>
<evidence type="ECO:0008006" key="3">
    <source>
        <dbReference type="Google" id="ProtNLM"/>
    </source>
</evidence>
<dbReference type="SUPFAM" id="SSF56219">
    <property type="entry name" value="DNase I-like"/>
    <property type="match status" value="1"/>
</dbReference>
<reference evidence="1" key="1">
    <citation type="submission" date="2018-11" db="EMBL/GenBank/DDBJ databases">
        <authorList>
            <person name="Grassa J C."/>
        </authorList>
    </citation>
    <scope>NUCLEOTIDE SEQUENCE [LARGE SCALE GENOMIC DNA]</scope>
</reference>
<dbReference type="PANTHER" id="PTHR46890:SF48">
    <property type="entry name" value="RNA-DIRECTED DNA POLYMERASE"/>
    <property type="match status" value="1"/>
</dbReference>
<accession>A0A803PK80</accession>
<name>A0A803PK80_CANSA</name>
<dbReference type="Proteomes" id="UP000596661">
    <property type="component" value="Chromosome 5"/>
</dbReference>
<dbReference type="InterPro" id="IPR036691">
    <property type="entry name" value="Endo/exonu/phosph_ase_sf"/>
</dbReference>
<evidence type="ECO:0000313" key="2">
    <source>
        <dbReference type="Proteomes" id="UP000596661"/>
    </source>
</evidence>
<dbReference type="OMA" id="IMGCITI"/>
<sequence length="297" mass="33575">MEKVRILLGFKGLFVVDVQGHSGSLAFLWRFGDEASLMGFSKSHIDLEITISDTPSWQLTGMYGEPNRHLRHKTWDLLRDLSSEFALPWCIIGDHNNVLSHDNKRGGSPYSDWLLSGFQQVVDDCHLQDLEFVGYPFTWERGRGTPEWIEVRLDQALVSDAWLDLFPNYEVRKTLFQMHPDKAPGPDGMKPGFYQKCWDLVGGDVVAQVQNFFLTGVLPAGLNNTNVVLIPKKKYPSHMGDLRPISLCNVLLKVITKVLANRLKVVLPSVISKTQSAFLQGWLISDNIMVSFKSCII</sequence>
<protein>
    <recommendedName>
        <fullName evidence="3">Reverse transcriptase domain-containing protein</fullName>
    </recommendedName>
</protein>
<keyword evidence="2" id="KW-1185">Reference proteome</keyword>
<dbReference type="InterPro" id="IPR052343">
    <property type="entry name" value="Retrotransposon-Effector_Assoc"/>
</dbReference>
<dbReference type="EMBL" id="UZAU01000499">
    <property type="status" value="NOT_ANNOTATED_CDS"/>
    <property type="molecule type" value="Genomic_DNA"/>
</dbReference>
<proteinExistence type="predicted"/>
<organism evidence="1 2">
    <name type="scientific">Cannabis sativa</name>
    <name type="common">Hemp</name>
    <name type="synonym">Marijuana</name>
    <dbReference type="NCBI Taxonomy" id="3483"/>
    <lineage>
        <taxon>Eukaryota</taxon>
        <taxon>Viridiplantae</taxon>
        <taxon>Streptophyta</taxon>
        <taxon>Embryophyta</taxon>
        <taxon>Tracheophyta</taxon>
        <taxon>Spermatophyta</taxon>
        <taxon>Magnoliopsida</taxon>
        <taxon>eudicotyledons</taxon>
        <taxon>Gunneridae</taxon>
        <taxon>Pentapetalae</taxon>
        <taxon>rosids</taxon>
        <taxon>fabids</taxon>
        <taxon>Rosales</taxon>
        <taxon>Cannabaceae</taxon>
        <taxon>Cannabis</taxon>
    </lineage>
</organism>
<dbReference type="Gene3D" id="3.60.10.10">
    <property type="entry name" value="Endonuclease/exonuclease/phosphatase"/>
    <property type="match status" value="1"/>
</dbReference>
<dbReference type="EnsemblPlants" id="evm.model.05.1150">
    <property type="protein sequence ID" value="cds.evm.model.05.1150"/>
    <property type="gene ID" value="evm.TU.05.1150"/>
</dbReference>